<name>A0ABD1FUY8_SALDI</name>
<gene>
    <name evidence="2" type="ORF">AAHA92_28407</name>
</gene>
<proteinExistence type="predicted"/>
<comment type="caution">
    <text evidence="2">The sequence shown here is derived from an EMBL/GenBank/DDBJ whole genome shotgun (WGS) entry which is preliminary data.</text>
</comment>
<evidence type="ECO:0000313" key="3">
    <source>
        <dbReference type="Proteomes" id="UP001567538"/>
    </source>
</evidence>
<dbReference type="EMBL" id="JBEAFC010000011">
    <property type="protein sequence ID" value="KAL1535650.1"/>
    <property type="molecule type" value="Genomic_DNA"/>
</dbReference>
<evidence type="ECO:0000313" key="2">
    <source>
        <dbReference type="EMBL" id="KAL1535650.1"/>
    </source>
</evidence>
<keyword evidence="1" id="KW-0812">Transmembrane</keyword>
<accession>A0ABD1FUY8</accession>
<dbReference type="AlphaFoldDB" id="A0ABD1FUY8"/>
<keyword evidence="3" id="KW-1185">Reference proteome</keyword>
<organism evidence="2 3">
    <name type="scientific">Salvia divinorum</name>
    <name type="common">Maria pastora</name>
    <name type="synonym">Diviner's sage</name>
    <dbReference type="NCBI Taxonomy" id="28513"/>
    <lineage>
        <taxon>Eukaryota</taxon>
        <taxon>Viridiplantae</taxon>
        <taxon>Streptophyta</taxon>
        <taxon>Embryophyta</taxon>
        <taxon>Tracheophyta</taxon>
        <taxon>Spermatophyta</taxon>
        <taxon>Magnoliopsida</taxon>
        <taxon>eudicotyledons</taxon>
        <taxon>Gunneridae</taxon>
        <taxon>Pentapetalae</taxon>
        <taxon>asterids</taxon>
        <taxon>lamiids</taxon>
        <taxon>Lamiales</taxon>
        <taxon>Lamiaceae</taxon>
        <taxon>Nepetoideae</taxon>
        <taxon>Mentheae</taxon>
        <taxon>Salviinae</taxon>
        <taxon>Salvia</taxon>
        <taxon>Salvia subgen. Calosphace</taxon>
    </lineage>
</organism>
<sequence length="71" mass="8374">MPDNHSGTTTTVVQVRSKKYYYCMIPWIIFYSILVAVRVCRPDKQCASRQSVVKVLQLGSEVQYLEYMKWH</sequence>
<reference evidence="2 3" key="1">
    <citation type="submission" date="2024-06" db="EMBL/GenBank/DDBJ databases">
        <title>A chromosome level genome sequence of Diviner's sage (Salvia divinorum).</title>
        <authorList>
            <person name="Ford S.A."/>
            <person name="Ro D.-K."/>
            <person name="Ness R.W."/>
            <person name="Phillips M.A."/>
        </authorList>
    </citation>
    <scope>NUCLEOTIDE SEQUENCE [LARGE SCALE GENOMIC DNA]</scope>
    <source>
        <strain evidence="2">SAF-2024a</strain>
        <tissue evidence="2">Leaf</tissue>
    </source>
</reference>
<feature type="transmembrane region" description="Helical" evidence="1">
    <location>
        <begin position="20"/>
        <end position="40"/>
    </location>
</feature>
<keyword evidence="1" id="KW-1133">Transmembrane helix</keyword>
<evidence type="ECO:0000256" key="1">
    <source>
        <dbReference type="SAM" id="Phobius"/>
    </source>
</evidence>
<keyword evidence="1" id="KW-0472">Membrane</keyword>
<dbReference type="Proteomes" id="UP001567538">
    <property type="component" value="Unassembled WGS sequence"/>
</dbReference>
<protein>
    <submittedName>
        <fullName evidence="2">Uncharacterized protein</fullName>
    </submittedName>
</protein>